<dbReference type="InterPro" id="IPR019164">
    <property type="entry name" value="TMEM147"/>
</dbReference>
<feature type="transmembrane region" description="Helical" evidence="11">
    <location>
        <begin position="176"/>
        <end position="200"/>
    </location>
</feature>
<dbReference type="PANTHER" id="PTHR12869:SF0">
    <property type="entry name" value="BOS COMPLEX SUBUNIT TMEM147"/>
    <property type="match status" value="1"/>
</dbReference>
<protein>
    <recommendedName>
        <fullName evidence="9">BOS complex subunit TMEM147</fullName>
    </recommendedName>
    <alternativeName>
        <fullName evidence="10">Transmembrane protein 147</fullName>
    </alternativeName>
</protein>
<evidence type="ECO:0000256" key="11">
    <source>
        <dbReference type="SAM" id="Phobius"/>
    </source>
</evidence>
<dbReference type="OrthoDB" id="9993532at2759"/>
<evidence type="ECO:0000256" key="8">
    <source>
        <dbReference type="ARBA" id="ARBA00034739"/>
    </source>
</evidence>
<evidence type="ECO:0000256" key="4">
    <source>
        <dbReference type="ARBA" id="ARBA00022692"/>
    </source>
</evidence>
<keyword evidence="6 11" id="KW-1133">Transmembrane helix</keyword>
<dbReference type="GO" id="GO:0005789">
    <property type="term" value="C:endoplasmic reticulum membrane"/>
    <property type="evidence" value="ECO:0007669"/>
    <property type="project" value="UniProtKB-SubCell"/>
</dbReference>
<evidence type="ECO:0000256" key="7">
    <source>
        <dbReference type="ARBA" id="ARBA00023136"/>
    </source>
</evidence>
<dbReference type="Pfam" id="PF09767">
    <property type="entry name" value="DUF2053"/>
    <property type="match status" value="1"/>
</dbReference>
<evidence type="ECO:0000313" key="13">
    <source>
        <dbReference type="Proteomes" id="UP000606786"/>
    </source>
</evidence>
<comment type="subcellular location">
    <subcellularLocation>
        <location evidence="2">Cell membrane</location>
        <topology evidence="2">Multi-pass membrane protein</topology>
    </subcellularLocation>
    <subcellularLocation>
        <location evidence="1">Endoplasmic reticulum membrane</location>
        <topology evidence="1">Multi-pass membrane protein</topology>
    </subcellularLocation>
</comment>
<organism evidence="12 13">
    <name type="scientific">Ceratitis capitata</name>
    <name type="common">Mediterranean fruit fly</name>
    <name type="synonym">Tephritis capitata</name>
    <dbReference type="NCBI Taxonomy" id="7213"/>
    <lineage>
        <taxon>Eukaryota</taxon>
        <taxon>Metazoa</taxon>
        <taxon>Ecdysozoa</taxon>
        <taxon>Arthropoda</taxon>
        <taxon>Hexapoda</taxon>
        <taxon>Insecta</taxon>
        <taxon>Pterygota</taxon>
        <taxon>Neoptera</taxon>
        <taxon>Endopterygota</taxon>
        <taxon>Diptera</taxon>
        <taxon>Brachycera</taxon>
        <taxon>Muscomorpha</taxon>
        <taxon>Tephritoidea</taxon>
        <taxon>Tephritidae</taxon>
        <taxon>Ceratitis</taxon>
        <taxon>Ceratitis</taxon>
    </lineage>
</organism>
<dbReference type="GO" id="GO:0005886">
    <property type="term" value="C:plasma membrane"/>
    <property type="evidence" value="ECO:0007669"/>
    <property type="project" value="UniProtKB-SubCell"/>
</dbReference>
<reference evidence="12" key="1">
    <citation type="submission" date="2020-11" db="EMBL/GenBank/DDBJ databases">
        <authorList>
            <person name="Whitehead M."/>
        </authorList>
    </citation>
    <scope>NUCLEOTIDE SEQUENCE</scope>
    <source>
        <strain evidence="12">EGII</strain>
    </source>
</reference>
<proteinExistence type="inferred from homology"/>
<evidence type="ECO:0000256" key="3">
    <source>
        <dbReference type="ARBA" id="ARBA00022475"/>
    </source>
</evidence>
<dbReference type="PANTHER" id="PTHR12869">
    <property type="entry name" value="SMALL SEVEN TRANSMEMBRANE DOMAIN-CONTAINING PROTEIN"/>
    <property type="match status" value="1"/>
</dbReference>
<keyword evidence="3" id="KW-1003">Cell membrane</keyword>
<accession>A0A811URC0</accession>
<sequence>MCNEMTLYHFGNCIALVYVPYYLTYKYSGLSEYGAFWKCIQAGGIYIFTQLCKMLVLATFFDSDTLNGSGEGFSFLAELLKSSVNVADLLGFALILSRIPGKGHNKLITTGLGWAAAEVILSRGIMLWVGARGTEFSWVYILKCLESNVLLVQHITTATLMWLFSRHDLNKSLKPLVTILLALTIFKGVWLEGLLSVLTFGPWSTIAVKALIASIMGFMSLHVYTGLAQQIGI</sequence>
<keyword evidence="7 11" id="KW-0472">Membrane</keyword>
<evidence type="ECO:0000256" key="10">
    <source>
        <dbReference type="ARBA" id="ARBA00034899"/>
    </source>
</evidence>
<name>A0A811URC0_CERCA</name>
<comment type="similarity">
    <text evidence="8">Belongs to the TMEM147 family.</text>
</comment>
<gene>
    <name evidence="12" type="ORF">CCAP1982_LOCUS8073</name>
</gene>
<feature type="transmembrane region" description="Helical" evidence="11">
    <location>
        <begin position="6"/>
        <end position="23"/>
    </location>
</feature>
<dbReference type="EMBL" id="CAJHJT010000012">
    <property type="protein sequence ID" value="CAD6999553.1"/>
    <property type="molecule type" value="Genomic_DNA"/>
</dbReference>
<feature type="transmembrane region" description="Helical" evidence="11">
    <location>
        <begin position="35"/>
        <end position="61"/>
    </location>
</feature>
<dbReference type="Proteomes" id="UP000606786">
    <property type="component" value="Unassembled WGS sequence"/>
</dbReference>
<dbReference type="AlphaFoldDB" id="A0A811URC0"/>
<keyword evidence="4 11" id="KW-0812">Transmembrane</keyword>
<evidence type="ECO:0000256" key="9">
    <source>
        <dbReference type="ARBA" id="ARBA00034846"/>
    </source>
</evidence>
<evidence type="ECO:0000256" key="5">
    <source>
        <dbReference type="ARBA" id="ARBA00022824"/>
    </source>
</evidence>
<evidence type="ECO:0000256" key="1">
    <source>
        <dbReference type="ARBA" id="ARBA00004477"/>
    </source>
</evidence>
<keyword evidence="13" id="KW-1185">Reference proteome</keyword>
<keyword evidence="5" id="KW-0256">Endoplasmic reticulum</keyword>
<feature type="transmembrane region" description="Helical" evidence="11">
    <location>
        <begin position="206"/>
        <end position="227"/>
    </location>
</feature>
<evidence type="ECO:0000256" key="2">
    <source>
        <dbReference type="ARBA" id="ARBA00004651"/>
    </source>
</evidence>
<evidence type="ECO:0000256" key="6">
    <source>
        <dbReference type="ARBA" id="ARBA00022989"/>
    </source>
</evidence>
<evidence type="ECO:0000313" key="12">
    <source>
        <dbReference type="EMBL" id="CAD6999553.1"/>
    </source>
</evidence>
<comment type="caution">
    <text evidence="12">The sequence shown here is derived from an EMBL/GenBank/DDBJ whole genome shotgun (WGS) entry which is preliminary data.</text>
</comment>